<dbReference type="InterPro" id="IPR011990">
    <property type="entry name" value="TPR-like_helical_dom_sf"/>
</dbReference>
<evidence type="ECO:0000313" key="4">
    <source>
        <dbReference type="Proteomes" id="UP000679388"/>
    </source>
</evidence>
<dbReference type="PANTHER" id="PTHR43630">
    <property type="entry name" value="POLY-BETA-1,6-N-ACETYL-D-GLUCOSAMINE SYNTHASE"/>
    <property type="match status" value="1"/>
</dbReference>
<evidence type="ECO:0000259" key="2">
    <source>
        <dbReference type="Pfam" id="PF00535"/>
    </source>
</evidence>
<comment type="similarity">
    <text evidence="1">Belongs to the glycosyltransferase 2 family. WaaE/KdtX subfamily.</text>
</comment>
<dbReference type="AlphaFoldDB" id="A0AAX1MKL7"/>
<dbReference type="EMBL" id="CP059558">
    <property type="protein sequence ID" value="QUY38148.1"/>
    <property type="molecule type" value="Genomic_DNA"/>
</dbReference>
<dbReference type="Gene3D" id="1.25.40.10">
    <property type="entry name" value="Tetratricopeptide repeat domain"/>
    <property type="match status" value="1"/>
</dbReference>
<name>A0AAX1MKL7_ACIJU</name>
<sequence length="371" mass="43433">MTTDHNTATPHIRLNMIVKNEANAILRCLESVKPYIDSWVIVDTGSTDGTQTIIQNYMQAIPGQLFERPWKNFGHNRTEALQLALTDTLPHADYLLFIDADETLMIDHGVSLGNLNELAYYFTFLHGSLSYQRNALVSTKLNWYWKGVLHEYLDSPTPHQWHQISGIYVISRHDEGARGKDPKTYLKDIELLKQGLNDEPDNLRYQFYLAQSYRDAELFELAYQTYHQRAQSGGWEEERWVAQLWAARMAQRLNFPAEQVFTAYLQTWIVRQRRAEPLYELARYYRLNKMYDLACYFAMQAIAIPQPDDILFVEADVYQWRALDELSVSATYCPVYKEAGDKAMLKLIEQQKFPDSHKDRIIENSRLYFKS</sequence>
<reference evidence="3" key="1">
    <citation type="submission" date="2020-07" db="EMBL/GenBank/DDBJ databases">
        <title>Acinetobacter junii strain YR7 chromosome and plasmid pNDM-YR7.</title>
        <authorList>
            <person name="Tang B."/>
        </authorList>
    </citation>
    <scope>NUCLEOTIDE SEQUENCE</scope>
    <source>
        <strain evidence="3">YR7</strain>
    </source>
</reference>
<dbReference type="Pfam" id="PF00535">
    <property type="entry name" value="Glycos_transf_2"/>
    <property type="match status" value="1"/>
</dbReference>
<evidence type="ECO:0000256" key="1">
    <source>
        <dbReference type="ARBA" id="ARBA00038494"/>
    </source>
</evidence>
<dbReference type="SUPFAM" id="SSF53448">
    <property type="entry name" value="Nucleotide-diphospho-sugar transferases"/>
    <property type="match status" value="2"/>
</dbReference>
<evidence type="ECO:0000313" key="3">
    <source>
        <dbReference type="EMBL" id="QUY38148.1"/>
    </source>
</evidence>
<dbReference type="Proteomes" id="UP000679388">
    <property type="component" value="Chromosome"/>
</dbReference>
<proteinExistence type="inferred from homology"/>
<protein>
    <submittedName>
        <fullName evidence="3">Glycosyltransferase family 2 protein</fullName>
    </submittedName>
</protein>
<dbReference type="InterPro" id="IPR029044">
    <property type="entry name" value="Nucleotide-diphossugar_trans"/>
</dbReference>
<dbReference type="InterPro" id="IPR001173">
    <property type="entry name" value="Glyco_trans_2-like"/>
</dbReference>
<dbReference type="PANTHER" id="PTHR43630:SF2">
    <property type="entry name" value="GLYCOSYLTRANSFERASE"/>
    <property type="match status" value="1"/>
</dbReference>
<gene>
    <name evidence="3" type="ORF">H2677_06050</name>
</gene>
<accession>A0AAX1MKL7</accession>
<organism evidence="3 4">
    <name type="scientific">Acinetobacter junii</name>
    <dbReference type="NCBI Taxonomy" id="40215"/>
    <lineage>
        <taxon>Bacteria</taxon>
        <taxon>Pseudomonadati</taxon>
        <taxon>Pseudomonadota</taxon>
        <taxon>Gammaproteobacteria</taxon>
        <taxon>Moraxellales</taxon>
        <taxon>Moraxellaceae</taxon>
        <taxon>Acinetobacter</taxon>
    </lineage>
</organism>
<dbReference type="Gene3D" id="3.90.550.10">
    <property type="entry name" value="Spore Coat Polysaccharide Biosynthesis Protein SpsA, Chain A"/>
    <property type="match status" value="1"/>
</dbReference>
<feature type="domain" description="Glycosyltransferase 2-like" evidence="2">
    <location>
        <begin position="16"/>
        <end position="105"/>
    </location>
</feature>